<protein>
    <submittedName>
        <fullName evidence="2">Uncharacterized protein</fullName>
    </submittedName>
</protein>
<dbReference type="InterPro" id="IPR011050">
    <property type="entry name" value="Pectin_lyase_fold/virulence"/>
</dbReference>
<feature type="region of interest" description="Disordered" evidence="1">
    <location>
        <begin position="1"/>
        <end position="39"/>
    </location>
</feature>
<proteinExistence type="predicted"/>
<dbReference type="AlphaFoldDB" id="A0A499V531"/>
<evidence type="ECO:0000256" key="1">
    <source>
        <dbReference type="SAM" id="MobiDB-lite"/>
    </source>
</evidence>
<dbReference type="InterPro" id="IPR059226">
    <property type="entry name" value="Choice_anch_Q_dom"/>
</dbReference>
<dbReference type="SUPFAM" id="SSF51126">
    <property type="entry name" value="Pectin lyase-like"/>
    <property type="match status" value="1"/>
</dbReference>
<dbReference type="EMBL" id="AP019621">
    <property type="protein sequence ID" value="BBJ47930.1"/>
    <property type="molecule type" value="Genomic_DNA"/>
</dbReference>
<evidence type="ECO:0000313" key="2">
    <source>
        <dbReference type="EMBL" id="BBJ47930.1"/>
    </source>
</evidence>
<accession>A0A499V531</accession>
<name>A0A499V531_STRAX</name>
<organism evidence="2">
    <name type="scientific">Streptomyces avermitilis</name>
    <dbReference type="NCBI Taxonomy" id="33903"/>
    <lineage>
        <taxon>Bacteria</taxon>
        <taxon>Bacillati</taxon>
        <taxon>Actinomycetota</taxon>
        <taxon>Actinomycetes</taxon>
        <taxon>Kitasatosporales</taxon>
        <taxon>Streptomycetaceae</taxon>
        <taxon>Streptomyces</taxon>
    </lineage>
</organism>
<sequence length="54" mass="5319">MGPLADNGGPTDTTALLPGSPALDAADGCPATDQRGVARPQGTACDIGAYEYTP</sequence>
<reference evidence="2" key="1">
    <citation type="submission" date="2019-04" db="EMBL/GenBank/DDBJ databases">
        <title>Draft genome sequences of Streptomyces avermitilis MC3.</title>
        <authorList>
            <person name="Komaki H."/>
            <person name="Tamura T."/>
            <person name="Hosoyama A."/>
        </authorList>
    </citation>
    <scope>NUCLEOTIDE SEQUENCE</scope>
    <source>
        <strain evidence="2">MC3</strain>
    </source>
</reference>
<gene>
    <name evidence="2" type="ORF">SAVMC3_05590</name>
</gene>
<dbReference type="NCBIfam" id="NF041518">
    <property type="entry name" value="choice_anch_Q"/>
    <property type="match status" value="1"/>
</dbReference>